<dbReference type="OrthoDB" id="9256093at2"/>
<dbReference type="RefSeq" id="WP_095043305.1">
    <property type="nucleotide sequence ID" value="NZ_LN890655.1"/>
</dbReference>
<dbReference type="Proteomes" id="UP000215027">
    <property type="component" value="Chromosome I"/>
</dbReference>
<protein>
    <submittedName>
        <fullName evidence="1">Uncharacterized protein</fullName>
    </submittedName>
</protein>
<evidence type="ECO:0000313" key="1">
    <source>
        <dbReference type="EMBL" id="CUS03875.2"/>
    </source>
</evidence>
<dbReference type="AlphaFoldDB" id="A0A160T4Z6"/>
<evidence type="ECO:0000313" key="2">
    <source>
        <dbReference type="Proteomes" id="UP000215027"/>
    </source>
</evidence>
<dbReference type="KEGG" id="pbf:CFX0092_A1997"/>
<proteinExistence type="predicted"/>
<organism evidence="1 2">
    <name type="scientific">Candidatus Promineifilum breve</name>
    <dbReference type="NCBI Taxonomy" id="1806508"/>
    <lineage>
        <taxon>Bacteria</taxon>
        <taxon>Bacillati</taxon>
        <taxon>Chloroflexota</taxon>
        <taxon>Ardenticatenia</taxon>
        <taxon>Candidatus Promineifilales</taxon>
        <taxon>Candidatus Promineifilaceae</taxon>
        <taxon>Candidatus Promineifilum</taxon>
    </lineage>
</organism>
<sequence length="76" mass="9013">METTAIYTVVKMMETLPEWTQNRVVDLVREYLADLEDEAEWDELFAATQPQLQDFARQALREIEEGKAELMDYDRL</sequence>
<gene>
    <name evidence="1" type="ORF">CFX0092_A1997</name>
</gene>
<keyword evidence="2" id="KW-1185">Reference proteome</keyword>
<name>A0A160T4Z6_9CHLR</name>
<accession>A0A160T4Z6</accession>
<reference evidence="1" key="1">
    <citation type="submission" date="2016-01" db="EMBL/GenBank/DDBJ databases">
        <authorList>
            <person name="Mcilroy J.S."/>
            <person name="Karst M S."/>
            <person name="Albertsen M."/>
        </authorList>
    </citation>
    <scope>NUCLEOTIDE SEQUENCE</scope>
    <source>
        <strain evidence="1">Cfx-K</strain>
    </source>
</reference>
<dbReference type="EMBL" id="LN890655">
    <property type="protein sequence ID" value="CUS03875.2"/>
    <property type="molecule type" value="Genomic_DNA"/>
</dbReference>